<evidence type="ECO:0000313" key="3">
    <source>
        <dbReference type="Proteomes" id="UP000193560"/>
    </source>
</evidence>
<keyword evidence="1" id="KW-0472">Membrane</keyword>
<protein>
    <submittedName>
        <fullName evidence="2">Uncharacterized protein</fullName>
    </submittedName>
</protein>
<keyword evidence="1" id="KW-1133">Transmembrane helix</keyword>
<dbReference type="Proteomes" id="UP000193560">
    <property type="component" value="Unassembled WGS sequence"/>
</dbReference>
<name>A0A1X2I1N6_9FUNG</name>
<feature type="transmembrane region" description="Helical" evidence="1">
    <location>
        <begin position="20"/>
        <end position="41"/>
    </location>
</feature>
<accession>A0A1X2I1N6</accession>
<keyword evidence="3" id="KW-1185">Reference proteome</keyword>
<proteinExistence type="predicted"/>
<dbReference type="EMBL" id="MCGE01000035">
    <property type="protein sequence ID" value="ORZ07427.1"/>
    <property type="molecule type" value="Genomic_DNA"/>
</dbReference>
<sequence>MHDVFIGSLFDIDQYHLEWFFFWGLTISYGNSTVFICRIGLRQFFFGGFIFTNNI</sequence>
<gene>
    <name evidence="2" type="ORF">BCR42DRAFT_426242</name>
</gene>
<organism evidence="2 3">
    <name type="scientific">Absidia repens</name>
    <dbReference type="NCBI Taxonomy" id="90262"/>
    <lineage>
        <taxon>Eukaryota</taxon>
        <taxon>Fungi</taxon>
        <taxon>Fungi incertae sedis</taxon>
        <taxon>Mucoromycota</taxon>
        <taxon>Mucoromycotina</taxon>
        <taxon>Mucoromycetes</taxon>
        <taxon>Mucorales</taxon>
        <taxon>Cunninghamellaceae</taxon>
        <taxon>Absidia</taxon>
    </lineage>
</organism>
<comment type="caution">
    <text evidence="2">The sequence shown here is derived from an EMBL/GenBank/DDBJ whole genome shotgun (WGS) entry which is preliminary data.</text>
</comment>
<keyword evidence="1" id="KW-0812">Transmembrane</keyword>
<feature type="non-terminal residue" evidence="2">
    <location>
        <position position="55"/>
    </location>
</feature>
<reference evidence="2 3" key="1">
    <citation type="submission" date="2016-07" db="EMBL/GenBank/DDBJ databases">
        <title>Pervasive Adenine N6-methylation of Active Genes in Fungi.</title>
        <authorList>
            <consortium name="DOE Joint Genome Institute"/>
            <person name="Mondo S.J."/>
            <person name="Dannebaum R.O."/>
            <person name="Kuo R.C."/>
            <person name="Labutti K."/>
            <person name="Haridas S."/>
            <person name="Kuo A."/>
            <person name="Salamov A."/>
            <person name="Ahrendt S.R."/>
            <person name="Lipzen A."/>
            <person name="Sullivan W."/>
            <person name="Andreopoulos W.B."/>
            <person name="Clum A."/>
            <person name="Lindquist E."/>
            <person name="Daum C."/>
            <person name="Ramamoorthy G.K."/>
            <person name="Gryganskyi A."/>
            <person name="Culley D."/>
            <person name="Magnuson J.K."/>
            <person name="James T.Y."/>
            <person name="O'Malley M.A."/>
            <person name="Stajich J.E."/>
            <person name="Spatafora J.W."/>
            <person name="Visel A."/>
            <person name="Grigoriev I.V."/>
        </authorList>
    </citation>
    <scope>NUCLEOTIDE SEQUENCE [LARGE SCALE GENOMIC DNA]</scope>
    <source>
        <strain evidence="2 3">NRRL 1336</strain>
    </source>
</reference>
<dbReference type="AlphaFoldDB" id="A0A1X2I1N6"/>
<evidence type="ECO:0000313" key="2">
    <source>
        <dbReference type="EMBL" id="ORZ07427.1"/>
    </source>
</evidence>
<evidence type="ECO:0000256" key="1">
    <source>
        <dbReference type="SAM" id="Phobius"/>
    </source>
</evidence>